<evidence type="ECO:0000313" key="2">
    <source>
        <dbReference type="Proteomes" id="UP001165960"/>
    </source>
</evidence>
<dbReference type="EMBL" id="QTSX02001449">
    <property type="protein sequence ID" value="KAJ9081973.1"/>
    <property type="molecule type" value="Genomic_DNA"/>
</dbReference>
<name>A0ACC2U591_9FUNG</name>
<organism evidence="1 2">
    <name type="scientific">Entomophthora muscae</name>
    <dbReference type="NCBI Taxonomy" id="34485"/>
    <lineage>
        <taxon>Eukaryota</taxon>
        <taxon>Fungi</taxon>
        <taxon>Fungi incertae sedis</taxon>
        <taxon>Zoopagomycota</taxon>
        <taxon>Entomophthoromycotina</taxon>
        <taxon>Entomophthoromycetes</taxon>
        <taxon>Entomophthorales</taxon>
        <taxon>Entomophthoraceae</taxon>
        <taxon>Entomophthora</taxon>
    </lineage>
</organism>
<keyword evidence="2" id="KW-1185">Reference proteome</keyword>
<sequence length="84" mass="9258">MISRGELDFNQCSVKVICAELPTTIHLTTPPPPALAALLKEYKDVFSETLDQLPPSQEIQHAVCERSSSCDKALRSFASREAIL</sequence>
<accession>A0ACC2U591</accession>
<dbReference type="Proteomes" id="UP001165960">
    <property type="component" value="Unassembled WGS sequence"/>
</dbReference>
<evidence type="ECO:0000313" key="1">
    <source>
        <dbReference type="EMBL" id="KAJ9081973.1"/>
    </source>
</evidence>
<protein>
    <submittedName>
        <fullName evidence="1">Uncharacterized protein</fullName>
    </submittedName>
</protein>
<gene>
    <name evidence="1" type="ORF">DSO57_1009194</name>
</gene>
<comment type="caution">
    <text evidence="1">The sequence shown here is derived from an EMBL/GenBank/DDBJ whole genome shotgun (WGS) entry which is preliminary data.</text>
</comment>
<proteinExistence type="predicted"/>
<reference evidence="1" key="1">
    <citation type="submission" date="2022-04" db="EMBL/GenBank/DDBJ databases">
        <title>Genome of the entomopathogenic fungus Entomophthora muscae.</title>
        <authorList>
            <person name="Elya C."/>
            <person name="Lovett B.R."/>
            <person name="Lee E."/>
            <person name="Macias A.M."/>
            <person name="Hajek A.E."/>
            <person name="De Bivort B.L."/>
            <person name="Kasson M.T."/>
            <person name="De Fine Licht H.H."/>
            <person name="Stajich J.E."/>
        </authorList>
    </citation>
    <scope>NUCLEOTIDE SEQUENCE</scope>
    <source>
        <strain evidence="1">Berkeley</strain>
    </source>
</reference>